<dbReference type="GO" id="GO:0008237">
    <property type="term" value="F:metallopeptidase activity"/>
    <property type="evidence" value="ECO:0007669"/>
    <property type="project" value="UniProtKB-KW"/>
</dbReference>
<dbReference type="GO" id="GO:0004175">
    <property type="term" value="F:endopeptidase activity"/>
    <property type="evidence" value="ECO:0007669"/>
    <property type="project" value="UniProtKB-ARBA"/>
</dbReference>
<accession>A0A3E1EX58</accession>
<evidence type="ECO:0000313" key="3">
    <source>
        <dbReference type="EMBL" id="RFC54144.1"/>
    </source>
</evidence>
<dbReference type="GO" id="GO:0080120">
    <property type="term" value="P:CAAX-box protein maturation"/>
    <property type="evidence" value="ECO:0007669"/>
    <property type="project" value="UniProtKB-ARBA"/>
</dbReference>
<dbReference type="InterPro" id="IPR052710">
    <property type="entry name" value="CAAX_protease"/>
</dbReference>
<gene>
    <name evidence="3" type="ORF">DXU93_09145</name>
</gene>
<feature type="domain" description="CAAX prenyl protease 2/Lysostaphin resistance protein A-like" evidence="2">
    <location>
        <begin position="153"/>
        <end position="241"/>
    </location>
</feature>
<sequence length="284" mass="32628">MKEKFKLLNPFSQALMLVIIGVVSFILLSIILNLAYQTAFPELPMNKVNELIESYPIHYMILNFLPLQVGFFLIPGIIYWSLSRLNKSITLKTNSTVYVWSILLFLCAFFLLPFFSEINIEIVQFNFESLLKQKEQSDLQLKKLVGEVGSTSFYVAILTIGLLTGIAEELAFRRFLFHHMFTNTQSLKKALFSSAFIFALLHFNYLQILPLFTFGLVLGMMYYVTGSLIPGIIMHAANNMINVYWLASDNFPEWMEEINLYTTIPATAVLLLLVILYKRKKGNI</sequence>
<dbReference type="InterPro" id="IPR003675">
    <property type="entry name" value="Rce1/LyrA-like_dom"/>
</dbReference>
<dbReference type="EMBL" id="QURB01000005">
    <property type="protein sequence ID" value="RFC54144.1"/>
    <property type="molecule type" value="Genomic_DNA"/>
</dbReference>
<organism evidence="3 4">
    <name type="scientific">Brumimicrobium aurantiacum</name>
    <dbReference type="NCBI Taxonomy" id="1737063"/>
    <lineage>
        <taxon>Bacteria</taxon>
        <taxon>Pseudomonadati</taxon>
        <taxon>Bacteroidota</taxon>
        <taxon>Flavobacteriia</taxon>
        <taxon>Flavobacteriales</taxon>
        <taxon>Crocinitomicaceae</taxon>
        <taxon>Brumimicrobium</taxon>
    </lineage>
</organism>
<dbReference type="PANTHER" id="PTHR36435:SF1">
    <property type="entry name" value="CAAX AMINO TERMINAL PROTEASE FAMILY PROTEIN"/>
    <property type="match status" value="1"/>
</dbReference>
<keyword evidence="1" id="KW-0472">Membrane</keyword>
<reference evidence="3 4" key="1">
    <citation type="submission" date="2018-08" db="EMBL/GenBank/DDBJ databases">
        <title>The draft genome squence of Brumimicrobium sp. N62.</title>
        <authorList>
            <person name="Du Z.-J."/>
            <person name="Luo H.-R."/>
        </authorList>
    </citation>
    <scope>NUCLEOTIDE SEQUENCE [LARGE SCALE GENOMIC DNA]</scope>
    <source>
        <strain evidence="3 4">N62</strain>
    </source>
</reference>
<feature type="transmembrane region" description="Helical" evidence="1">
    <location>
        <begin position="57"/>
        <end position="78"/>
    </location>
</feature>
<keyword evidence="3" id="KW-0645">Protease</keyword>
<keyword evidence="4" id="KW-1185">Reference proteome</keyword>
<proteinExistence type="predicted"/>
<dbReference type="Proteomes" id="UP000257127">
    <property type="component" value="Unassembled WGS sequence"/>
</dbReference>
<protein>
    <submittedName>
        <fullName evidence="3">CPBP family intramembrane metalloprotease</fullName>
    </submittedName>
</protein>
<dbReference type="OrthoDB" id="158986at2"/>
<feature type="transmembrane region" description="Helical" evidence="1">
    <location>
        <begin position="187"/>
        <end position="206"/>
    </location>
</feature>
<keyword evidence="3" id="KW-0378">Hydrolase</keyword>
<evidence type="ECO:0000259" key="2">
    <source>
        <dbReference type="Pfam" id="PF02517"/>
    </source>
</evidence>
<keyword evidence="3" id="KW-0482">Metalloprotease</keyword>
<evidence type="ECO:0000256" key="1">
    <source>
        <dbReference type="SAM" id="Phobius"/>
    </source>
</evidence>
<feature type="transmembrane region" description="Helical" evidence="1">
    <location>
        <begin position="258"/>
        <end position="277"/>
    </location>
</feature>
<keyword evidence="1" id="KW-1133">Transmembrane helix</keyword>
<dbReference type="GO" id="GO:0006508">
    <property type="term" value="P:proteolysis"/>
    <property type="evidence" value="ECO:0007669"/>
    <property type="project" value="UniProtKB-KW"/>
</dbReference>
<keyword evidence="1" id="KW-0812">Transmembrane</keyword>
<comment type="caution">
    <text evidence="3">The sequence shown here is derived from an EMBL/GenBank/DDBJ whole genome shotgun (WGS) entry which is preliminary data.</text>
</comment>
<feature type="transmembrane region" description="Helical" evidence="1">
    <location>
        <begin position="213"/>
        <end position="238"/>
    </location>
</feature>
<dbReference type="Pfam" id="PF02517">
    <property type="entry name" value="Rce1-like"/>
    <property type="match status" value="1"/>
</dbReference>
<dbReference type="RefSeq" id="WP_116880984.1">
    <property type="nucleotide sequence ID" value="NZ_QURB01000005.1"/>
</dbReference>
<dbReference type="PANTHER" id="PTHR36435">
    <property type="entry name" value="SLR1288 PROTEIN"/>
    <property type="match status" value="1"/>
</dbReference>
<feature type="transmembrane region" description="Helical" evidence="1">
    <location>
        <begin position="14"/>
        <end position="36"/>
    </location>
</feature>
<dbReference type="AlphaFoldDB" id="A0A3E1EX58"/>
<feature type="transmembrane region" description="Helical" evidence="1">
    <location>
        <begin position="144"/>
        <end position="167"/>
    </location>
</feature>
<feature type="transmembrane region" description="Helical" evidence="1">
    <location>
        <begin position="98"/>
        <end position="123"/>
    </location>
</feature>
<name>A0A3E1EX58_9FLAO</name>
<evidence type="ECO:0000313" key="4">
    <source>
        <dbReference type="Proteomes" id="UP000257127"/>
    </source>
</evidence>